<reference evidence="1 2" key="1">
    <citation type="submission" date="2021-05" db="EMBL/GenBank/DDBJ databases">
        <title>Genome Assembly of Synthetic Allotetraploid Brassica napus Reveals Homoeologous Exchanges between Subgenomes.</title>
        <authorList>
            <person name="Davis J.T."/>
        </authorList>
    </citation>
    <scope>NUCLEOTIDE SEQUENCE [LARGE SCALE GENOMIC DNA]</scope>
    <source>
        <strain evidence="2">cv. Da-Ae</strain>
        <tissue evidence="1">Seedling</tissue>
    </source>
</reference>
<organism evidence="1 2">
    <name type="scientific">Brassica napus</name>
    <name type="common">Rape</name>
    <dbReference type="NCBI Taxonomy" id="3708"/>
    <lineage>
        <taxon>Eukaryota</taxon>
        <taxon>Viridiplantae</taxon>
        <taxon>Streptophyta</taxon>
        <taxon>Embryophyta</taxon>
        <taxon>Tracheophyta</taxon>
        <taxon>Spermatophyta</taxon>
        <taxon>Magnoliopsida</taxon>
        <taxon>eudicotyledons</taxon>
        <taxon>Gunneridae</taxon>
        <taxon>Pentapetalae</taxon>
        <taxon>rosids</taxon>
        <taxon>malvids</taxon>
        <taxon>Brassicales</taxon>
        <taxon>Brassicaceae</taxon>
        <taxon>Brassiceae</taxon>
        <taxon>Brassica</taxon>
    </lineage>
</organism>
<gene>
    <name evidence="1" type="ORF">HID58_015209</name>
</gene>
<dbReference type="Gene3D" id="3.40.50.1110">
    <property type="entry name" value="SGNH hydrolase"/>
    <property type="match status" value="1"/>
</dbReference>
<accession>A0ABQ8DK82</accession>
<name>A0ABQ8DK82_BRANA</name>
<dbReference type="Proteomes" id="UP000824890">
    <property type="component" value="Unassembled WGS sequence"/>
</dbReference>
<keyword evidence="2" id="KW-1185">Reference proteome</keyword>
<evidence type="ECO:0000313" key="1">
    <source>
        <dbReference type="EMBL" id="KAH0929482.1"/>
    </source>
</evidence>
<sequence>GEALGEKSAPAPFLEPYTEANTMGSNMLLIGRVPLREQVSYFERSIDYMRLHQLGATKFVGPLGCMPFARAFNLIPTGKCSDQVNQILCGYNMKLRLSRRRYHNTTFVYANSLRPIHETSFQLWSIWVGERVQALLWRLFPPFYLLQG</sequence>
<protein>
    <submittedName>
        <fullName evidence="1">Uncharacterized protein</fullName>
    </submittedName>
</protein>
<proteinExistence type="predicted"/>
<evidence type="ECO:0000313" key="2">
    <source>
        <dbReference type="Proteomes" id="UP000824890"/>
    </source>
</evidence>
<dbReference type="InterPro" id="IPR036514">
    <property type="entry name" value="SGNH_hydro_sf"/>
</dbReference>
<dbReference type="EMBL" id="JAGKQM010000004">
    <property type="protein sequence ID" value="KAH0929482.1"/>
    <property type="molecule type" value="Genomic_DNA"/>
</dbReference>
<comment type="caution">
    <text evidence="1">The sequence shown here is derived from an EMBL/GenBank/DDBJ whole genome shotgun (WGS) entry which is preliminary data.</text>
</comment>
<feature type="non-terminal residue" evidence="1">
    <location>
        <position position="1"/>
    </location>
</feature>